<evidence type="ECO:0000313" key="11">
    <source>
        <dbReference type="Proteomes" id="UP000054321"/>
    </source>
</evidence>
<feature type="domain" description="Putative ER transporter 6TM N-terminal" evidence="8">
    <location>
        <begin position="95"/>
        <end position="353"/>
    </location>
</feature>
<sequence length="981" mass="109856">MADSAIVEEPNKDVRDQSNAETSQADGVEEDNTLNAKGNNTPITETIQPSKKDAEQPKKAPKIKQIWARLGLDLPTALMMLKGSLPPTIAIAWAKFPAWQFPVMVYSIFTNVAFTFGPIFQTTQQGESIVRQLLTGFLSAFAIATGVNLFVFPITGRTVVFKEQAGYIMAVRGTLKAQTQYLRSLETSDMFTGEVQNEEQGSCLGKKKESAKTQSDPTQTPEAMALKDAISGLTTLHGKLHGDIVFAKREAAWGKLDAKDIDQIYNLFRSILIPLLGMSTIADIFERVAERRGWLKPQNPSARDLSEQWEKANEEERISSQKTWNEVMKALHEPFAVAVAALDEGLLHAGLILELLPKPKRDNGNDEESKGADPRPGSPEFADYIDKKMLEFYSKRGDTLRAWARQKGLSVEQFNAEMADLPDSNATSTGETKHQRDQQQLYLILFMEHLLYLTGRAIIDLVRFADKKVEDGTMKKNRLILPSHKRLRKWILGKSSGDTSVDTESPDSLEAGTNIIYMGSGFNARKDPEHLPPQTTWQHFGNWLRKIPKFMASEECAFGVRVACATLTIGIVAFLKETQIFFQEQRLVWAMIIIAIGMSMTSGQSMFGFFGRVAGTAVAMVTSFVIWYIVDQKTPGVIVFLWLFIFLEMYLFLKVPRFISIWIVAIITQVLIIGYELQVRRIGIAASIKTGQPYYPIFELAPYRLACVAGGSFVSFIWTVFPYPLSDRSWLRRDIGSALYLLANYYSVVHTTIRSRVNNTEGDMSSKASPGRQLEKIRYKIFAKLMMILPSLRQHADWQKWEVNIGGKFPRETYDSIMQRTINITNYLSLISFATISWTKNGSKYPNSEDISRHQWLNDLGTLINSVNPTSHQITSILSLLSGSVAQGAALPPYIQIPESFDLSRRLEVLDNGILDARHIEEPGYSAYAVVHVASSLVIDDLARLIDHVRDLVGETDFSFKVETDSDSSLVPGKTAKGKAD</sequence>
<evidence type="ECO:0000256" key="1">
    <source>
        <dbReference type="ARBA" id="ARBA00004141"/>
    </source>
</evidence>
<dbReference type="InParanoid" id="A0A0C3HMJ7"/>
<evidence type="ECO:0000259" key="8">
    <source>
        <dbReference type="Pfam" id="PF10337"/>
    </source>
</evidence>
<evidence type="ECO:0000256" key="2">
    <source>
        <dbReference type="ARBA" id="ARBA00022692"/>
    </source>
</evidence>
<accession>A0A0C3HMJ7</accession>
<organism evidence="10 11">
    <name type="scientific">Oidiodendron maius (strain Zn)</name>
    <dbReference type="NCBI Taxonomy" id="913774"/>
    <lineage>
        <taxon>Eukaryota</taxon>
        <taxon>Fungi</taxon>
        <taxon>Dikarya</taxon>
        <taxon>Ascomycota</taxon>
        <taxon>Pezizomycotina</taxon>
        <taxon>Leotiomycetes</taxon>
        <taxon>Leotiomycetes incertae sedis</taxon>
        <taxon>Myxotrichaceae</taxon>
        <taxon>Oidiodendron</taxon>
    </lineage>
</organism>
<dbReference type="GO" id="GO:0016020">
    <property type="term" value="C:membrane"/>
    <property type="evidence" value="ECO:0007669"/>
    <property type="project" value="UniProtKB-SubCell"/>
</dbReference>
<dbReference type="InterPro" id="IPR049453">
    <property type="entry name" value="Memb_transporter_dom"/>
</dbReference>
<evidence type="ECO:0000259" key="7">
    <source>
        <dbReference type="Pfam" id="PF10334"/>
    </source>
</evidence>
<evidence type="ECO:0000256" key="5">
    <source>
        <dbReference type="SAM" id="MobiDB-lite"/>
    </source>
</evidence>
<feature type="transmembrane region" description="Helical" evidence="6">
    <location>
        <begin position="133"/>
        <end position="154"/>
    </location>
</feature>
<dbReference type="HOGENOM" id="CLU_001788_0_1_1"/>
<dbReference type="AlphaFoldDB" id="A0A0C3HMJ7"/>
<dbReference type="Proteomes" id="UP000054321">
    <property type="component" value="Unassembled WGS sequence"/>
</dbReference>
<feature type="transmembrane region" description="Helical" evidence="6">
    <location>
        <begin position="659"/>
        <end position="679"/>
    </location>
</feature>
<feature type="region of interest" description="Disordered" evidence="5">
    <location>
        <begin position="196"/>
        <end position="220"/>
    </location>
</feature>
<keyword evidence="3 6" id="KW-1133">Transmembrane helix</keyword>
<feature type="transmembrane region" description="Helical" evidence="6">
    <location>
        <begin position="637"/>
        <end position="653"/>
    </location>
</feature>
<feature type="region of interest" description="Disordered" evidence="5">
    <location>
        <begin position="358"/>
        <end position="380"/>
    </location>
</feature>
<feature type="compositionally biased region" description="Basic and acidic residues" evidence="5">
    <location>
        <begin position="9"/>
        <end position="18"/>
    </location>
</feature>
<feature type="transmembrane region" description="Helical" evidence="6">
    <location>
        <begin position="103"/>
        <end position="121"/>
    </location>
</feature>
<dbReference type="Pfam" id="PF13515">
    <property type="entry name" value="FUSC_2"/>
    <property type="match status" value="1"/>
</dbReference>
<feature type="transmembrane region" description="Helical" evidence="6">
    <location>
        <begin position="700"/>
        <end position="721"/>
    </location>
</feature>
<evidence type="ECO:0000256" key="4">
    <source>
        <dbReference type="ARBA" id="ARBA00023136"/>
    </source>
</evidence>
<proteinExistence type="predicted"/>
<dbReference type="Pfam" id="PF10334">
    <property type="entry name" value="BRE4"/>
    <property type="match status" value="1"/>
</dbReference>
<protein>
    <recommendedName>
        <fullName evidence="12">ER transporter 6TM N-terminal domain-containing protein</fullName>
    </recommendedName>
</protein>
<dbReference type="PANTHER" id="PTHR37994:SF4">
    <property type="entry name" value="ER TRANSPORTER 6TM N-TERMINAL DOMAIN-CONTAINING PROTEIN-RELATED"/>
    <property type="match status" value="1"/>
</dbReference>
<keyword evidence="4 6" id="KW-0472">Membrane</keyword>
<gene>
    <name evidence="10" type="ORF">OIDMADRAFT_159586</name>
</gene>
<keyword evidence="11" id="KW-1185">Reference proteome</keyword>
<dbReference type="EMBL" id="KN832873">
    <property type="protein sequence ID" value="KIN04250.1"/>
    <property type="molecule type" value="Genomic_DNA"/>
</dbReference>
<reference evidence="11" key="2">
    <citation type="submission" date="2015-01" db="EMBL/GenBank/DDBJ databases">
        <title>Evolutionary Origins and Diversification of the Mycorrhizal Mutualists.</title>
        <authorList>
            <consortium name="DOE Joint Genome Institute"/>
            <consortium name="Mycorrhizal Genomics Consortium"/>
            <person name="Kohler A."/>
            <person name="Kuo A."/>
            <person name="Nagy L.G."/>
            <person name="Floudas D."/>
            <person name="Copeland A."/>
            <person name="Barry K.W."/>
            <person name="Cichocki N."/>
            <person name="Veneault-Fourrey C."/>
            <person name="LaButti K."/>
            <person name="Lindquist E.A."/>
            <person name="Lipzen A."/>
            <person name="Lundell T."/>
            <person name="Morin E."/>
            <person name="Murat C."/>
            <person name="Riley R."/>
            <person name="Ohm R."/>
            <person name="Sun H."/>
            <person name="Tunlid A."/>
            <person name="Henrissat B."/>
            <person name="Grigoriev I.V."/>
            <person name="Hibbett D.S."/>
            <person name="Martin F."/>
        </authorList>
    </citation>
    <scope>NUCLEOTIDE SEQUENCE [LARGE SCALE GENOMIC DNA]</scope>
    <source>
        <strain evidence="11">Zn</strain>
    </source>
</reference>
<dbReference type="STRING" id="913774.A0A0C3HMJ7"/>
<dbReference type="InterPro" id="IPR018823">
    <property type="entry name" value="ArAE_2_N"/>
</dbReference>
<feature type="compositionally biased region" description="Polar residues" evidence="5">
    <location>
        <begin position="33"/>
        <end position="49"/>
    </location>
</feature>
<dbReference type="InterPro" id="IPR018820">
    <property type="entry name" value="BRE4-related_DUF2421"/>
</dbReference>
<feature type="transmembrane region" description="Helical" evidence="6">
    <location>
        <begin position="613"/>
        <end position="630"/>
    </location>
</feature>
<evidence type="ECO:0000256" key="6">
    <source>
        <dbReference type="SAM" id="Phobius"/>
    </source>
</evidence>
<dbReference type="OrthoDB" id="2274698at2759"/>
<name>A0A0C3HMJ7_OIDMZ</name>
<feature type="transmembrane region" description="Helical" evidence="6">
    <location>
        <begin position="587"/>
        <end position="607"/>
    </location>
</feature>
<feature type="compositionally biased region" description="Basic and acidic residues" evidence="5">
    <location>
        <begin position="358"/>
        <end position="373"/>
    </location>
</feature>
<feature type="transmembrane region" description="Helical" evidence="6">
    <location>
        <begin position="558"/>
        <end position="575"/>
    </location>
</feature>
<dbReference type="Pfam" id="PF10337">
    <property type="entry name" value="ArAE_2_N"/>
    <property type="match status" value="1"/>
</dbReference>
<feature type="region of interest" description="Disordered" evidence="5">
    <location>
        <begin position="1"/>
        <end position="60"/>
    </location>
</feature>
<feature type="domain" description="Integral membrane bound transporter" evidence="9">
    <location>
        <begin position="581"/>
        <end position="718"/>
    </location>
</feature>
<dbReference type="PANTHER" id="PTHR37994">
    <property type="entry name" value="ARAE_2_N DOMAIN-CONTAINING PROTEIN-RELATED"/>
    <property type="match status" value="1"/>
</dbReference>
<comment type="subcellular location">
    <subcellularLocation>
        <location evidence="1">Membrane</location>
        <topology evidence="1">Multi-pass membrane protein</topology>
    </subcellularLocation>
</comment>
<evidence type="ECO:0000259" key="9">
    <source>
        <dbReference type="Pfam" id="PF13515"/>
    </source>
</evidence>
<evidence type="ECO:0000256" key="3">
    <source>
        <dbReference type="ARBA" id="ARBA00022989"/>
    </source>
</evidence>
<keyword evidence="2 6" id="KW-0812">Transmembrane</keyword>
<reference evidence="10 11" key="1">
    <citation type="submission" date="2014-04" db="EMBL/GenBank/DDBJ databases">
        <authorList>
            <consortium name="DOE Joint Genome Institute"/>
            <person name="Kuo A."/>
            <person name="Martino E."/>
            <person name="Perotto S."/>
            <person name="Kohler A."/>
            <person name="Nagy L.G."/>
            <person name="Floudas D."/>
            <person name="Copeland A."/>
            <person name="Barry K.W."/>
            <person name="Cichocki N."/>
            <person name="Veneault-Fourrey C."/>
            <person name="LaButti K."/>
            <person name="Lindquist E.A."/>
            <person name="Lipzen A."/>
            <person name="Lundell T."/>
            <person name="Morin E."/>
            <person name="Murat C."/>
            <person name="Sun H."/>
            <person name="Tunlid A."/>
            <person name="Henrissat B."/>
            <person name="Grigoriev I.V."/>
            <person name="Hibbett D.S."/>
            <person name="Martin F."/>
            <person name="Nordberg H.P."/>
            <person name="Cantor M.N."/>
            <person name="Hua S.X."/>
        </authorList>
    </citation>
    <scope>NUCLEOTIDE SEQUENCE [LARGE SCALE GENOMIC DNA]</scope>
    <source>
        <strain evidence="10 11">Zn</strain>
    </source>
</reference>
<evidence type="ECO:0000313" key="10">
    <source>
        <dbReference type="EMBL" id="KIN04250.1"/>
    </source>
</evidence>
<evidence type="ECO:0008006" key="12">
    <source>
        <dbReference type="Google" id="ProtNLM"/>
    </source>
</evidence>
<feature type="domain" description="DUF2421" evidence="7">
    <location>
        <begin position="722"/>
        <end position="955"/>
    </location>
</feature>